<keyword evidence="2" id="KW-1185">Reference proteome</keyword>
<accession>A0AAQ3U5M6</accession>
<organism evidence="1 2">
    <name type="scientific">Paspalum notatum var. saurae</name>
    <dbReference type="NCBI Taxonomy" id="547442"/>
    <lineage>
        <taxon>Eukaryota</taxon>
        <taxon>Viridiplantae</taxon>
        <taxon>Streptophyta</taxon>
        <taxon>Embryophyta</taxon>
        <taxon>Tracheophyta</taxon>
        <taxon>Spermatophyta</taxon>
        <taxon>Magnoliopsida</taxon>
        <taxon>Liliopsida</taxon>
        <taxon>Poales</taxon>
        <taxon>Poaceae</taxon>
        <taxon>PACMAD clade</taxon>
        <taxon>Panicoideae</taxon>
        <taxon>Andropogonodae</taxon>
        <taxon>Paspaleae</taxon>
        <taxon>Paspalinae</taxon>
        <taxon>Paspalum</taxon>
    </lineage>
</organism>
<protein>
    <submittedName>
        <fullName evidence="1">Uncharacterized protein</fullName>
    </submittedName>
</protein>
<proteinExistence type="predicted"/>
<dbReference type="AlphaFoldDB" id="A0AAQ3U5M6"/>
<reference evidence="1 2" key="1">
    <citation type="submission" date="2024-02" db="EMBL/GenBank/DDBJ databases">
        <title>High-quality chromosome-scale genome assembly of Pensacola bahiagrass (Paspalum notatum Flugge var. saurae).</title>
        <authorList>
            <person name="Vega J.M."/>
            <person name="Podio M."/>
            <person name="Orjuela J."/>
            <person name="Siena L.A."/>
            <person name="Pessino S.C."/>
            <person name="Combes M.C."/>
            <person name="Mariac C."/>
            <person name="Albertini E."/>
            <person name="Pupilli F."/>
            <person name="Ortiz J.P.A."/>
            <person name="Leblanc O."/>
        </authorList>
    </citation>
    <scope>NUCLEOTIDE SEQUENCE [LARGE SCALE GENOMIC DNA]</scope>
    <source>
        <strain evidence="1">R1</strain>
        <tissue evidence="1">Leaf</tissue>
    </source>
</reference>
<evidence type="ECO:0000313" key="2">
    <source>
        <dbReference type="Proteomes" id="UP001341281"/>
    </source>
</evidence>
<dbReference type="Proteomes" id="UP001341281">
    <property type="component" value="Chromosome 07"/>
</dbReference>
<gene>
    <name evidence="1" type="ORF">U9M48_032723</name>
</gene>
<evidence type="ECO:0000313" key="1">
    <source>
        <dbReference type="EMBL" id="WVZ85863.1"/>
    </source>
</evidence>
<dbReference type="EMBL" id="CP144751">
    <property type="protein sequence ID" value="WVZ85863.1"/>
    <property type="molecule type" value="Genomic_DNA"/>
</dbReference>
<sequence>MSVDFPQPLASEISPKFCPSCFRNYFLDSSSSCRTVECICGVVLHKLFILFCFQHLNAPRIGHYLSICFLSFRCSDLHAMGDSHIPSQCRQFGHAIWAPQASNEEGVILLLSSYEVFLHIAIIQEISKSAATASGCWLCYYVDVGHSDPVPPV</sequence>
<name>A0AAQ3U5M6_PASNO</name>